<evidence type="ECO:0000313" key="2">
    <source>
        <dbReference type="Proteomes" id="UP001162992"/>
    </source>
</evidence>
<name>A0ACC2BUX0_DIPCM</name>
<keyword evidence="2" id="KW-1185">Reference proteome</keyword>
<proteinExistence type="predicted"/>
<dbReference type="Proteomes" id="UP001162992">
    <property type="component" value="Chromosome 13"/>
</dbReference>
<protein>
    <submittedName>
        <fullName evidence="1">Uncharacterized protein</fullName>
    </submittedName>
</protein>
<gene>
    <name evidence="1" type="ORF">O6H91_13G055600</name>
</gene>
<accession>A0ACC2BUX0</accession>
<evidence type="ECO:0000313" key="1">
    <source>
        <dbReference type="EMBL" id="KAJ7533578.1"/>
    </source>
</evidence>
<sequence length="244" mass="26876">MLKSSEQSYGIEVHYNTSNPLKSIGRLAAGAGSAHPFSKAKDISQSFVSNPGTSDTCASREILDLKSPRTTLPTDINLQPCSPQAQPPLPFDPEVVKNIEVLATFVAKNGSEFEDMARIKQANDPRFRFLFGGEAGFEAFIGYNFHEWKKHDLLSKSASAENRTSLFQEHQKLNSEAHSTSEGRFSSNASEMNIDDDGQLSPSPKFKKERDSICNSTSRYDGDHSKQQVQVQIGSHGSFTAKVE</sequence>
<organism evidence="1 2">
    <name type="scientific">Diphasiastrum complanatum</name>
    <name type="common">Issler's clubmoss</name>
    <name type="synonym">Lycopodium complanatum</name>
    <dbReference type="NCBI Taxonomy" id="34168"/>
    <lineage>
        <taxon>Eukaryota</taxon>
        <taxon>Viridiplantae</taxon>
        <taxon>Streptophyta</taxon>
        <taxon>Embryophyta</taxon>
        <taxon>Tracheophyta</taxon>
        <taxon>Lycopodiopsida</taxon>
        <taxon>Lycopodiales</taxon>
        <taxon>Lycopodiaceae</taxon>
        <taxon>Lycopodioideae</taxon>
        <taxon>Diphasiastrum</taxon>
    </lineage>
</organism>
<reference evidence="2" key="1">
    <citation type="journal article" date="2024" name="Proc. Natl. Acad. Sci. U.S.A.">
        <title>Extraordinary preservation of gene collinearity over three hundred million years revealed in homosporous lycophytes.</title>
        <authorList>
            <person name="Li C."/>
            <person name="Wickell D."/>
            <person name="Kuo L.Y."/>
            <person name="Chen X."/>
            <person name="Nie B."/>
            <person name="Liao X."/>
            <person name="Peng D."/>
            <person name="Ji J."/>
            <person name="Jenkins J."/>
            <person name="Williams M."/>
            <person name="Shu S."/>
            <person name="Plott C."/>
            <person name="Barry K."/>
            <person name="Rajasekar S."/>
            <person name="Grimwood J."/>
            <person name="Han X."/>
            <person name="Sun S."/>
            <person name="Hou Z."/>
            <person name="He W."/>
            <person name="Dai G."/>
            <person name="Sun C."/>
            <person name="Schmutz J."/>
            <person name="Leebens-Mack J.H."/>
            <person name="Li F.W."/>
            <person name="Wang L."/>
        </authorList>
    </citation>
    <scope>NUCLEOTIDE SEQUENCE [LARGE SCALE GENOMIC DNA]</scope>
    <source>
        <strain evidence="2">cv. PW_Plant_1</strain>
    </source>
</reference>
<comment type="caution">
    <text evidence="1">The sequence shown here is derived from an EMBL/GenBank/DDBJ whole genome shotgun (WGS) entry which is preliminary data.</text>
</comment>
<dbReference type="EMBL" id="CM055104">
    <property type="protein sequence ID" value="KAJ7533578.1"/>
    <property type="molecule type" value="Genomic_DNA"/>
</dbReference>